<name>A0A1I8BFU1_MELHA</name>
<feature type="compositionally biased region" description="Polar residues" evidence="1">
    <location>
        <begin position="154"/>
        <end position="164"/>
    </location>
</feature>
<evidence type="ECO:0000313" key="2">
    <source>
        <dbReference type="Proteomes" id="UP000095281"/>
    </source>
</evidence>
<evidence type="ECO:0000256" key="1">
    <source>
        <dbReference type="SAM" id="MobiDB-lite"/>
    </source>
</evidence>
<sequence>MPVMIGQTDISQNNSQDKVMATVSSVSKTEAIYVQNMDVPKKEDNVELTGDDNDYIIYDFSDSYSFPNEEQKVEETKQNQIMEEQHHVISKFESKNPDESKNDKTNEEDLQVSSTFEEANSSKVVLSSISDIGKIQLKGGSRNDGNGPNLDRGSPNNTHLSSFAKSQGKYKFMIETEWPFPEHKNAAHLIKNAANMRKILKNAVK</sequence>
<reference evidence="3" key="1">
    <citation type="submission" date="2016-11" db="UniProtKB">
        <authorList>
            <consortium name="WormBaseParasite"/>
        </authorList>
    </citation>
    <scope>IDENTIFICATION</scope>
</reference>
<proteinExistence type="predicted"/>
<evidence type="ECO:0000313" key="3">
    <source>
        <dbReference type="WBParaSite" id="MhA1_Contig222.frz3.gene9"/>
    </source>
</evidence>
<dbReference type="AlphaFoldDB" id="A0A1I8BFU1"/>
<feature type="region of interest" description="Disordered" evidence="1">
    <location>
        <begin position="137"/>
        <end position="164"/>
    </location>
</feature>
<dbReference type="WBParaSite" id="MhA1_Contig222.frz3.gene9">
    <property type="protein sequence ID" value="MhA1_Contig222.frz3.gene9"/>
    <property type="gene ID" value="MhA1_Contig222.frz3.gene9"/>
</dbReference>
<feature type="region of interest" description="Disordered" evidence="1">
    <location>
        <begin position="89"/>
        <end position="117"/>
    </location>
</feature>
<feature type="compositionally biased region" description="Basic and acidic residues" evidence="1">
    <location>
        <begin position="89"/>
        <end position="107"/>
    </location>
</feature>
<protein>
    <submittedName>
        <fullName evidence="3">RAP domain-containing protein</fullName>
    </submittedName>
</protein>
<dbReference type="Proteomes" id="UP000095281">
    <property type="component" value="Unplaced"/>
</dbReference>
<organism evidence="2 3">
    <name type="scientific">Meloidogyne hapla</name>
    <name type="common">Root-knot nematode worm</name>
    <dbReference type="NCBI Taxonomy" id="6305"/>
    <lineage>
        <taxon>Eukaryota</taxon>
        <taxon>Metazoa</taxon>
        <taxon>Ecdysozoa</taxon>
        <taxon>Nematoda</taxon>
        <taxon>Chromadorea</taxon>
        <taxon>Rhabditida</taxon>
        <taxon>Tylenchina</taxon>
        <taxon>Tylenchomorpha</taxon>
        <taxon>Tylenchoidea</taxon>
        <taxon>Meloidogynidae</taxon>
        <taxon>Meloidogyninae</taxon>
        <taxon>Meloidogyne</taxon>
    </lineage>
</organism>
<accession>A0A1I8BFU1</accession>
<keyword evidence="2" id="KW-1185">Reference proteome</keyword>